<reference evidence="1" key="1">
    <citation type="journal article" date="2012" name="Nature">
        <title>The tomato genome sequence provides insights into fleshy fruit evolution.</title>
        <authorList>
            <consortium name="Tomato Genome Consortium"/>
        </authorList>
    </citation>
    <scope>NUCLEOTIDE SEQUENCE [LARGE SCALE GENOMIC DNA]</scope>
    <source>
        <strain evidence="1">cv. Heinz 1706</strain>
    </source>
</reference>
<sequence>MIEAEITERFIMHFLLFRGKSKPDILIH</sequence>
<accession>A0A3Q7JEG2</accession>
<dbReference type="InParanoid" id="A0A3Q7JEG2"/>
<keyword evidence="2" id="KW-1185">Reference proteome</keyword>
<evidence type="ECO:0000313" key="2">
    <source>
        <dbReference type="Proteomes" id="UP000004994"/>
    </source>
</evidence>
<reference evidence="1" key="2">
    <citation type="submission" date="2019-01" db="UniProtKB">
        <authorList>
            <consortium name="EnsemblPlants"/>
        </authorList>
    </citation>
    <scope>IDENTIFICATION</scope>
    <source>
        <strain evidence="1">cv. Heinz 1706</strain>
    </source>
</reference>
<name>A0A3Q7JEG2_SOLLC</name>
<proteinExistence type="predicted"/>
<dbReference type="Proteomes" id="UP000004994">
    <property type="component" value="Chromosome 12"/>
</dbReference>
<evidence type="ECO:0000313" key="1">
    <source>
        <dbReference type="EnsemblPlants" id="Solyc12g096130.2.1.1"/>
    </source>
</evidence>
<dbReference type="EnsemblPlants" id="Solyc12g096130.2.1">
    <property type="protein sequence ID" value="Solyc12g096130.2.1.1"/>
    <property type="gene ID" value="Solyc12g096130.2"/>
</dbReference>
<dbReference type="PaxDb" id="4081-Solyc12g096130.1.1"/>
<organism evidence="1">
    <name type="scientific">Solanum lycopersicum</name>
    <name type="common">Tomato</name>
    <name type="synonym">Lycopersicon esculentum</name>
    <dbReference type="NCBI Taxonomy" id="4081"/>
    <lineage>
        <taxon>Eukaryota</taxon>
        <taxon>Viridiplantae</taxon>
        <taxon>Streptophyta</taxon>
        <taxon>Embryophyta</taxon>
        <taxon>Tracheophyta</taxon>
        <taxon>Spermatophyta</taxon>
        <taxon>Magnoliopsida</taxon>
        <taxon>eudicotyledons</taxon>
        <taxon>Gunneridae</taxon>
        <taxon>Pentapetalae</taxon>
        <taxon>asterids</taxon>
        <taxon>lamiids</taxon>
        <taxon>Solanales</taxon>
        <taxon>Solanaceae</taxon>
        <taxon>Solanoideae</taxon>
        <taxon>Solaneae</taxon>
        <taxon>Solanum</taxon>
        <taxon>Solanum subgen. Lycopersicon</taxon>
    </lineage>
</organism>
<protein>
    <submittedName>
        <fullName evidence="1">Uncharacterized protein</fullName>
    </submittedName>
</protein>
<dbReference type="Gramene" id="Solyc12g096130.2.1">
    <property type="protein sequence ID" value="Solyc12g096130.2.1.1"/>
    <property type="gene ID" value="Solyc12g096130.2"/>
</dbReference>
<dbReference type="AlphaFoldDB" id="A0A3Q7JEG2"/>